<dbReference type="STRING" id="679192.HMPREF9013_0382"/>
<organism evidence="3 4">
    <name type="scientific">Bulleidia extructa W1219</name>
    <dbReference type="NCBI Taxonomy" id="679192"/>
    <lineage>
        <taxon>Bacteria</taxon>
        <taxon>Bacillati</taxon>
        <taxon>Bacillota</taxon>
        <taxon>Erysipelotrichia</taxon>
        <taxon>Erysipelotrichales</taxon>
        <taxon>Erysipelotrichaceae</taxon>
        <taxon>Bulleidia</taxon>
    </lineage>
</organism>
<dbReference type="AlphaFoldDB" id="D2MPZ2"/>
<dbReference type="SUPFAM" id="SSF64182">
    <property type="entry name" value="DHH phosphoesterases"/>
    <property type="match status" value="1"/>
</dbReference>
<feature type="domain" description="DDH" evidence="1">
    <location>
        <begin position="21"/>
        <end position="158"/>
    </location>
</feature>
<accession>D2MPZ2</accession>
<dbReference type="Pfam" id="PF01368">
    <property type="entry name" value="DHH"/>
    <property type="match status" value="1"/>
</dbReference>
<dbReference type="InterPro" id="IPR038763">
    <property type="entry name" value="DHH_sf"/>
</dbReference>
<dbReference type="Gene3D" id="3.10.310.30">
    <property type="match status" value="1"/>
</dbReference>
<evidence type="ECO:0000259" key="1">
    <source>
        <dbReference type="Pfam" id="PF01368"/>
    </source>
</evidence>
<dbReference type="InterPro" id="IPR003156">
    <property type="entry name" value="DHHA1_dom"/>
</dbReference>
<feature type="domain" description="DHHA1" evidence="2">
    <location>
        <begin position="232"/>
        <end position="317"/>
    </location>
</feature>
<dbReference type="OrthoDB" id="9803668at2"/>
<evidence type="ECO:0000313" key="3">
    <source>
        <dbReference type="EMBL" id="EFC05445.1"/>
    </source>
</evidence>
<evidence type="ECO:0000313" key="4">
    <source>
        <dbReference type="Proteomes" id="UP000005017"/>
    </source>
</evidence>
<gene>
    <name evidence="3" type="ORF">HMPREF9013_0382</name>
</gene>
<reference evidence="4" key="1">
    <citation type="submission" date="2009-12" db="EMBL/GenBank/DDBJ databases">
        <title>Sequence of Clostridiales genomosp. BVAB3 str. UPII9-5.</title>
        <authorList>
            <person name="Madupu R."/>
            <person name="Durkin A.S."/>
            <person name="Torralba M."/>
            <person name="Methe B."/>
            <person name="Sutton G.G."/>
            <person name="Strausberg R.L."/>
            <person name="Nelson K.E."/>
        </authorList>
    </citation>
    <scope>NUCLEOTIDE SEQUENCE [LARGE SCALE GENOMIC DNA]</scope>
    <source>
        <strain evidence="4">W1219</strain>
    </source>
</reference>
<dbReference type="eggNOG" id="COG0618">
    <property type="taxonomic scope" value="Bacteria"/>
</dbReference>
<dbReference type="PANTHER" id="PTHR47618:SF1">
    <property type="entry name" value="BIFUNCTIONAL OLIGORIBONUCLEASE AND PAP PHOSPHATASE NRNA"/>
    <property type="match status" value="1"/>
</dbReference>
<comment type="caution">
    <text evidence="3">The sequence shown here is derived from an EMBL/GenBank/DDBJ whole genome shotgun (WGS) entry which is preliminary data.</text>
</comment>
<evidence type="ECO:0000259" key="2">
    <source>
        <dbReference type="Pfam" id="PF02272"/>
    </source>
</evidence>
<dbReference type="GO" id="GO:0003676">
    <property type="term" value="F:nucleic acid binding"/>
    <property type="evidence" value="ECO:0007669"/>
    <property type="project" value="InterPro"/>
</dbReference>
<proteinExistence type="predicted"/>
<dbReference type="Pfam" id="PF02272">
    <property type="entry name" value="DHHA1"/>
    <property type="match status" value="1"/>
</dbReference>
<dbReference type="InterPro" id="IPR001667">
    <property type="entry name" value="DDH_dom"/>
</dbReference>
<dbReference type="PANTHER" id="PTHR47618">
    <property type="entry name" value="BIFUNCTIONAL OLIGORIBONUCLEASE AND PAP PHOSPHATASE NRNA"/>
    <property type="match status" value="1"/>
</dbReference>
<protein>
    <submittedName>
        <fullName evidence="3">DHHA1 domain protein</fullName>
    </submittedName>
</protein>
<sequence length="321" mass="36647">MKKFYLEKAREFLEKIESFSSICVFRHEHPDCDALGAQFGLCTWLKTYFPSKKVYALGSETSDQFDFPKLDVVQDSIIEKSLAIVVDTANRERVDDQRFQKAKEILKIDHHLKVDDFGNTQIVLEGCAATCQILTLLIYGLKEYPLTKEIATYLYTGIVTDSLNFTANYTDSDTLLAASYLLELGLDPSKLSQRLFDQDFASLKFKSFLFSKIKLYQDHIAYVILEQQDLDQWHISASEARSKVNTLAGIKEFWIWVLFTYDQETGYYAASLRSKQISIHEVANAYHGGGHQNACGVKNLSKKDIESLLQDLKQLIKSVPE</sequence>
<name>D2MPZ2_9FIRM</name>
<dbReference type="RefSeq" id="WP_006627455.1">
    <property type="nucleotide sequence ID" value="NZ_ADFR01000014.1"/>
</dbReference>
<dbReference type="InterPro" id="IPR051319">
    <property type="entry name" value="Oligoribo/pAp-PDE_c-di-AMP_PDE"/>
</dbReference>
<keyword evidence="4" id="KW-1185">Reference proteome</keyword>
<dbReference type="Proteomes" id="UP000005017">
    <property type="component" value="Unassembled WGS sequence"/>
</dbReference>
<dbReference type="Gene3D" id="3.90.1640.10">
    <property type="entry name" value="inorganic pyrophosphatase (n-terminal core)"/>
    <property type="match status" value="1"/>
</dbReference>
<dbReference type="EMBL" id="ADFR01000014">
    <property type="protein sequence ID" value="EFC05445.1"/>
    <property type="molecule type" value="Genomic_DNA"/>
</dbReference>